<evidence type="ECO:0000313" key="1">
    <source>
        <dbReference type="EMBL" id="GAA0245298.1"/>
    </source>
</evidence>
<accession>A0ABP3E0A1</accession>
<dbReference type="SUPFAM" id="SSF52980">
    <property type="entry name" value="Restriction endonuclease-like"/>
    <property type="match status" value="1"/>
</dbReference>
<reference evidence="2" key="1">
    <citation type="journal article" date="2019" name="Int. J. Syst. Evol. Microbiol.">
        <title>The Global Catalogue of Microorganisms (GCM) 10K type strain sequencing project: providing services to taxonomists for standard genome sequencing and annotation.</title>
        <authorList>
            <consortium name="The Broad Institute Genomics Platform"/>
            <consortium name="The Broad Institute Genome Sequencing Center for Infectious Disease"/>
            <person name="Wu L."/>
            <person name="Ma J."/>
        </authorList>
    </citation>
    <scope>NUCLEOTIDE SEQUENCE [LARGE SCALE GENOMIC DNA]</scope>
    <source>
        <strain evidence="2">JCM 10425</strain>
    </source>
</reference>
<dbReference type="RefSeq" id="WP_344649751.1">
    <property type="nucleotide sequence ID" value="NZ_BAAAGX010000012.1"/>
</dbReference>
<dbReference type="EMBL" id="BAAAGX010000012">
    <property type="protein sequence ID" value="GAA0245298.1"/>
    <property type="molecule type" value="Genomic_DNA"/>
</dbReference>
<dbReference type="Proteomes" id="UP001500967">
    <property type="component" value="Unassembled WGS sequence"/>
</dbReference>
<evidence type="ECO:0008006" key="3">
    <source>
        <dbReference type="Google" id="ProtNLM"/>
    </source>
</evidence>
<organism evidence="1 2">
    <name type="scientific">Cryptosporangium japonicum</name>
    <dbReference type="NCBI Taxonomy" id="80872"/>
    <lineage>
        <taxon>Bacteria</taxon>
        <taxon>Bacillati</taxon>
        <taxon>Actinomycetota</taxon>
        <taxon>Actinomycetes</taxon>
        <taxon>Cryptosporangiales</taxon>
        <taxon>Cryptosporangiaceae</taxon>
        <taxon>Cryptosporangium</taxon>
    </lineage>
</organism>
<protein>
    <recommendedName>
        <fullName evidence="3">DUF559 domain-containing protein</fullName>
    </recommendedName>
</protein>
<gene>
    <name evidence="1" type="ORF">GCM10009539_33400</name>
</gene>
<sequence>MPRSPYRPARLRRAFFRGSDAVRAGLLTPDQLRGQAWRKLYRDVYVDAAVPVSYALRCRAARLILPGGGALTGVSAACLDGVPIGEPDDLVHVIAPSGTRWERRGCRLTRTPYLPADHLVPGELPRTIRLRTAWEIASARNVLEAVAALNVVFRHQRPSRRAMDPWVAADPESPAARAIDLADPLAESPQESRSRVLLVSAGFPRPTSQYELHRAGRFVARFDLAWPEARVAVEYEGEVHAERIGRDRMRLNRIHDAGWEVFFLTKEQLREPARFRIFCDQLRRALARNRAYDK</sequence>
<comment type="caution">
    <text evidence="1">The sequence shown here is derived from an EMBL/GenBank/DDBJ whole genome shotgun (WGS) entry which is preliminary data.</text>
</comment>
<keyword evidence="2" id="KW-1185">Reference proteome</keyword>
<evidence type="ECO:0000313" key="2">
    <source>
        <dbReference type="Proteomes" id="UP001500967"/>
    </source>
</evidence>
<dbReference type="InterPro" id="IPR011335">
    <property type="entry name" value="Restrct_endonuc-II-like"/>
</dbReference>
<name>A0ABP3E0A1_9ACTN</name>
<proteinExistence type="predicted"/>